<feature type="domain" description="Helicase ATP-binding" evidence="7">
    <location>
        <begin position="505"/>
        <end position="688"/>
    </location>
</feature>
<feature type="region of interest" description="Disordered" evidence="6">
    <location>
        <begin position="1"/>
        <end position="21"/>
    </location>
</feature>
<dbReference type="Pfam" id="PF21188">
    <property type="entry name" value="BRR2_plug"/>
    <property type="match status" value="1"/>
</dbReference>
<dbReference type="Gene3D" id="1.10.150.20">
    <property type="entry name" value="5' to 3' exonuclease, C-terminal subdomain"/>
    <property type="match status" value="2"/>
</dbReference>
<dbReference type="InterPro" id="IPR001650">
    <property type="entry name" value="Helicase_C-like"/>
</dbReference>
<organism evidence="9 10">
    <name type="scientific">Coccomyxa viridis</name>
    <dbReference type="NCBI Taxonomy" id="1274662"/>
    <lineage>
        <taxon>Eukaryota</taxon>
        <taxon>Viridiplantae</taxon>
        <taxon>Chlorophyta</taxon>
        <taxon>core chlorophytes</taxon>
        <taxon>Trebouxiophyceae</taxon>
        <taxon>Trebouxiophyceae incertae sedis</taxon>
        <taxon>Coccomyxaceae</taxon>
        <taxon>Coccomyxa</taxon>
    </lineage>
</organism>
<feature type="compositionally biased region" description="Acidic residues" evidence="6">
    <location>
        <begin position="219"/>
        <end position="245"/>
    </location>
</feature>
<accession>A0ABP1FMD0</accession>
<evidence type="ECO:0000256" key="4">
    <source>
        <dbReference type="ARBA" id="ARBA00022806"/>
    </source>
</evidence>
<dbReference type="Pfam" id="PF02889">
    <property type="entry name" value="Sec63"/>
    <property type="match status" value="2"/>
</dbReference>
<dbReference type="InterPro" id="IPR014001">
    <property type="entry name" value="Helicase_ATP-bd"/>
</dbReference>
<dbReference type="PANTHER" id="PTHR47961">
    <property type="entry name" value="DNA POLYMERASE THETA, PUTATIVE (AFU_ORTHOLOGUE AFUA_1G05260)-RELATED"/>
    <property type="match status" value="1"/>
</dbReference>
<dbReference type="SUPFAM" id="SSF52540">
    <property type="entry name" value="P-loop containing nucleoside triphosphate hydrolases"/>
    <property type="match status" value="4"/>
</dbReference>
<dbReference type="InterPro" id="IPR003593">
    <property type="entry name" value="AAA+_ATPase"/>
</dbReference>
<dbReference type="InterPro" id="IPR057842">
    <property type="entry name" value="WH_MER3"/>
</dbReference>
<dbReference type="Pfam" id="PF18149">
    <property type="entry name" value="Helicase_PWI"/>
    <property type="match status" value="1"/>
</dbReference>
<gene>
    <name evidence="9" type="primary">g1705</name>
    <name evidence="9" type="ORF">VP750_LOCUS1458</name>
</gene>
<feature type="domain" description="Helicase C-terminal" evidence="8">
    <location>
        <begin position="1581"/>
        <end position="1773"/>
    </location>
</feature>
<dbReference type="Gene3D" id="1.10.3380.10">
    <property type="entry name" value="Sec63 N-terminal domain-like domain"/>
    <property type="match status" value="2"/>
</dbReference>
<evidence type="ECO:0000256" key="6">
    <source>
        <dbReference type="SAM" id="MobiDB-lite"/>
    </source>
</evidence>
<dbReference type="SMART" id="SM00973">
    <property type="entry name" value="Sec63"/>
    <property type="match status" value="2"/>
</dbReference>
<feature type="domain" description="Helicase C-terminal" evidence="8">
    <location>
        <begin position="714"/>
        <end position="932"/>
    </location>
</feature>
<keyword evidence="2" id="KW-0547">Nucleotide-binding</keyword>
<dbReference type="PROSITE" id="PS51192">
    <property type="entry name" value="HELICASE_ATP_BIND_1"/>
    <property type="match status" value="2"/>
</dbReference>
<evidence type="ECO:0000313" key="9">
    <source>
        <dbReference type="EMBL" id="CAL5219799.1"/>
    </source>
</evidence>
<dbReference type="InterPro" id="IPR014756">
    <property type="entry name" value="Ig_E-set"/>
</dbReference>
<dbReference type="PANTHER" id="PTHR47961:SF4">
    <property type="entry name" value="ACTIVATING SIGNAL COINTEGRATOR 1 COMPLEX SUBUNIT 3"/>
    <property type="match status" value="1"/>
</dbReference>
<dbReference type="EMBL" id="CAXHTA020000002">
    <property type="protein sequence ID" value="CAL5219799.1"/>
    <property type="molecule type" value="Genomic_DNA"/>
</dbReference>
<dbReference type="InterPro" id="IPR011545">
    <property type="entry name" value="DEAD/DEAH_box_helicase_dom"/>
</dbReference>
<dbReference type="InterPro" id="IPR027417">
    <property type="entry name" value="P-loop_NTPase"/>
</dbReference>
<keyword evidence="4" id="KW-0347">Helicase</keyword>
<evidence type="ECO:0000256" key="2">
    <source>
        <dbReference type="ARBA" id="ARBA00022741"/>
    </source>
</evidence>
<dbReference type="InterPro" id="IPR050474">
    <property type="entry name" value="Hel308_SKI2-like"/>
</dbReference>
<evidence type="ECO:0000313" key="10">
    <source>
        <dbReference type="Proteomes" id="UP001497392"/>
    </source>
</evidence>
<dbReference type="SMART" id="SM00487">
    <property type="entry name" value="DEXDc"/>
    <property type="match status" value="2"/>
</dbReference>
<dbReference type="SUPFAM" id="SSF46785">
    <property type="entry name" value="Winged helix' DNA-binding domain"/>
    <property type="match status" value="2"/>
</dbReference>
<dbReference type="InterPro" id="IPR036388">
    <property type="entry name" value="WH-like_DNA-bd_sf"/>
</dbReference>
<name>A0ABP1FMD0_9CHLO</name>
<protein>
    <submittedName>
        <fullName evidence="9">G1705 protein</fullName>
    </submittedName>
</protein>
<feature type="region of interest" description="Disordered" evidence="6">
    <location>
        <begin position="36"/>
        <end position="86"/>
    </location>
</feature>
<sequence length="2174" mass="244192">MADRPARQAQGSGAEAYARSRQYDYRANSNLVLTAETRTREAAEPSGEPDSLWGRMKGKMGDRVQYTKPEGLEERKAKQKKKRDALLAQDAEMEMAKRRKMGGTVLELDSEGVYQPKTRETRAAYETLLSIIRGQFGDQPADVLRGAADEVMAVLKNDRLKDPERKKEVMGLLGEVSDERFADLVELGKRMTDFTTEPTTEDATAGDMLDDDIGVAVEFEGEDEDDEDENVDEIAEEEGDEEDAAAEAAAEEQRQAEMDEAADDDDKNALHPQDIDAYWLQRRVAAAFTDIDADRSQKLAEDVLSALAKGTDRDVEAQLMHLLDFEHFELVRELLQNRFTIVWCTRLQRAQADDERQRIEAEMAGSPDLAPILEMLNATRASARERQGEIERKIRAEARKLRQGDAADAGQEMNGAASQGRTQVDFEDLAFSGDGHFMSNRKVNLPPGSQRNSFKEYEEILVPASKPPAFKEGERLIKITELPEWMHPAFEGMKELNRIQSRVSQTALYTSENILMCAPTGAGKTNVAMLTILQEMGHHLRSDGTVDTGSFKIVYVAPMKALVAEMVGNFSQRLKKFGMQVRELTGDMNMTKSEIDATQIIVTTPEKWDIITRKSGDRTYTQLVRLLIIDEIHLLHDSRGPVIESIVARTVRQIENTQEMTRLVGLSATLPNYEDVASFLRVKEKVGLFYFDTSYRPCPLAQQYVGITVKKPLQRFQLMNEICYKKTLDCAGKHQVLIFVHSRKETAKTARYLKEEALREDRLAQFMREGQASREILQTEAESCKNTDLRDLLPFGFAIHHAGMARADRTLVEDLFADGHVQVLVSTATLAWGVNLPAHTVIIKGTQVYNPEKGAWGELSPLDVMQMFGRAGRPQYDSQGEGIIITGHSELQFYLSLFNAQLPIESQYVNTIADNLNAEIVLGSVQNLQDAATWLGYTYLYVRMLCAPELYGVPKDVAATDTRLLERRLDLAHSAAVVLDKNNLIKYDRRSGNFQATDLGRIASHYYVKHHSLATYNEHLKQTMGDIELLRLFSMSDEFRFLVVREEEKLELVKLMDRVPIPVKEAIDDPTAKVNVLLQSFISRLKLEGLALGSDMQYIRDSAGRLMRCLFEICLKRGWANLTDKSMALCKMVSKRMWGSQTPLRQFKGIPKEVLERIEKKELAWERYYDLSAQELGELIRLPKMGKTLHRFVHQFPRLELGAHVQPITRSVLKMDLTITPDFQWDEKVHGFVEPFWIIVEDSDSEYILHHQYFLLKKAYAKDEHTVTFTVPVTEPLPPQYFVKVVSDRWLQCESTLPVSFRHLLLPEKYPPPTELLDLQPLPITALRNPAFEALYKGFKTFNPIQTQVFTAMYNTDDNCLVAAPTGSGKTACAEFAVLRMIQKASQDKGAARCVYIAPLPGLAKERFADWSAKFGAGGLGLNVVELTGEATADVKLLDKGNIVISTPEKWDMLSRRWKQRKPVQNVALFIVDELHLLGGRNGPVIEMITSRMRFMSSQLETPLRIVGLSTSLANARDVGEWIGATSHGLFNFPPGVRPVPLEIVIQSFDIANLEARMSAMARPAYTAVSNMLKEAPTPADAKSAILFVPTRKQARLTALDLLTYAAADGEAEKFLQLEASDLEPYLTNVHDKALKHSLQYGVGFLHETMSAGEQEIVNRLFNNGAIQVLVATAPTCWGMAAAASLVVIMGTQYFDGSGATGGQDYPVTDLLQMMGRASRPDKDESGRCVLMCHTPRKEYYKKFLYEAFPVESHLDHSLADHMNAEIVSRNVTSQQAAMDFLTWTFYYRRLAQNPNYYNMPGVSHRHISDHLSELVETTLSDLEGSKIVSVDEEEDEIEALNLGIIAAYYYIQYTTIELLASSLTAKTKLKGLLEIVSSASEFDDLPMRPGEDEQVRKLLLHAPLAVDSPKWTDPHTKVNALLQSHFSRTTIPSGDLAADQRTVLQQTTRLLQATVDVISSSGWLNPALAAMEMSQMVAQGLWERDSVLLQLPHVTKDLAARCKEAGVESIFDIQEMDEEPRRELLGMTDGQLEDVARVCNRYPDIQLTYQLEGGNSVEAGGQVTLTAQMERELEGDLRPVDAPRFPGRKEENWWLVVGDPKKNTLLAIKRQALQKKGRAKLDITAPSEPGTHHLTLFFMCDSYMGCDQEYEFDLEVTPADGEADGAEPMEEVQ</sequence>
<reference evidence="9 10" key="1">
    <citation type="submission" date="2024-06" db="EMBL/GenBank/DDBJ databases">
        <authorList>
            <person name="Kraege A."/>
            <person name="Thomma B."/>
        </authorList>
    </citation>
    <scope>NUCLEOTIDE SEQUENCE [LARGE SCALE GENOMIC DNA]</scope>
</reference>
<evidence type="ECO:0000256" key="5">
    <source>
        <dbReference type="ARBA" id="ARBA00022840"/>
    </source>
</evidence>
<keyword evidence="3" id="KW-0378">Hydrolase</keyword>
<dbReference type="CDD" id="cd18021">
    <property type="entry name" value="DEXHc_Brr2_2"/>
    <property type="match status" value="1"/>
</dbReference>
<dbReference type="Pfam" id="PF23445">
    <property type="entry name" value="WHD_SNRNP200"/>
    <property type="match status" value="2"/>
</dbReference>
<dbReference type="SUPFAM" id="SSF81296">
    <property type="entry name" value="E set domains"/>
    <property type="match status" value="1"/>
</dbReference>
<dbReference type="InterPro" id="IPR035892">
    <property type="entry name" value="C2_domain_sf"/>
</dbReference>
<feature type="region of interest" description="Disordered" evidence="6">
    <location>
        <begin position="401"/>
        <end position="420"/>
    </location>
</feature>
<dbReference type="InterPro" id="IPR041094">
    <property type="entry name" value="Brr2_helicase_PWI"/>
</dbReference>
<dbReference type="InterPro" id="IPR004179">
    <property type="entry name" value="Sec63-dom"/>
</dbReference>
<dbReference type="PROSITE" id="PS51194">
    <property type="entry name" value="HELICASE_CTER"/>
    <property type="match status" value="2"/>
</dbReference>
<keyword evidence="1" id="KW-0677">Repeat</keyword>
<dbReference type="Pfam" id="PF00270">
    <property type="entry name" value="DEAD"/>
    <property type="match status" value="2"/>
</dbReference>
<keyword evidence="5" id="KW-0067">ATP-binding</keyword>
<dbReference type="Pfam" id="PF00271">
    <property type="entry name" value="Helicase_C"/>
    <property type="match status" value="2"/>
</dbReference>
<dbReference type="CDD" id="cd18019">
    <property type="entry name" value="DEXHc_Brr2_1"/>
    <property type="match status" value="1"/>
</dbReference>
<dbReference type="PIRSF" id="PIRSF039073">
    <property type="entry name" value="BRR2"/>
    <property type="match status" value="1"/>
</dbReference>
<dbReference type="InterPro" id="IPR048863">
    <property type="entry name" value="BRR2_plug"/>
</dbReference>
<feature type="domain" description="Helicase ATP-binding" evidence="7">
    <location>
        <begin position="1351"/>
        <end position="1531"/>
    </location>
</feature>
<proteinExistence type="predicted"/>
<evidence type="ECO:0000259" key="7">
    <source>
        <dbReference type="PROSITE" id="PS51192"/>
    </source>
</evidence>
<dbReference type="SUPFAM" id="SSF158702">
    <property type="entry name" value="Sec63 N-terminal domain-like"/>
    <property type="match status" value="2"/>
</dbReference>
<dbReference type="Proteomes" id="UP001497392">
    <property type="component" value="Unassembled WGS sequence"/>
</dbReference>
<dbReference type="SMART" id="SM00382">
    <property type="entry name" value="AAA"/>
    <property type="match status" value="2"/>
</dbReference>
<dbReference type="Gene3D" id="2.60.40.150">
    <property type="entry name" value="C2 domain"/>
    <property type="match status" value="2"/>
</dbReference>
<evidence type="ECO:0000256" key="1">
    <source>
        <dbReference type="ARBA" id="ARBA00022737"/>
    </source>
</evidence>
<feature type="region of interest" description="Disordered" evidence="6">
    <location>
        <begin position="219"/>
        <end position="269"/>
    </location>
</feature>
<dbReference type="Gene3D" id="3.40.50.300">
    <property type="entry name" value="P-loop containing nucleotide triphosphate hydrolases"/>
    <property type="match status" value="4"/>
</dbReference>
<dbReference type="SMART" id="SM00490">
    <property type="entry name" value="HELICc"/>
    <property type="match status" value="2"/>
</dbReference>
<comment type="caution">
    <text evidence="9">The sequence shown here is derived from an EMBL/GenBank/DDBJ whole genome shotgun (WGS) entry which is preliminary data.</text>
</comment>
<dbReference type="InterPro" id="IPR036390">
    <property type="entry name" value="WH_DNA-bd_sf"/>
</dbReference>
<evidence type="ECO:0000256" key="3">
    <source>
        <dbReference type="ARBA" id="ARBA00022801"/>
    </source>
</evidence>
<evidence type="ECO:0000259" key="8">
    <source>
        <dbReference type="PROSITE" id="PS51194"/>
    </source>
</evidence>
<dbReference type="CDD" id="cd18795">
    <property type="entry name" value="SF2_C_Ski2"/>
    <property type="match status" value="1"/>
</dbReference>
<keyword evidence="10" id="KW-1185">Reference proteome</keyword>
<dbReference type="Gene3D" id="1.10.10.10">
    <property type="entry name" value="Winged helix-like DNA-binding domain superfamily/Winged helix DNA-binding domain"/>
    <property type="match status" value="2"/>
</dbReference>